<evidence type="ECO:0000313" key="2">
    <source>
        <dbReference type="Proteomes" id="UP001634007"/>
    </source>
</evidence>
<keyword evidence="2" id="KW-1185">Reference proteome</keyword>
<accession>A0ABD3L373</accession>
<organism evidence="1 2">
    <name type="scientific">Eucalyptus globulus</name>
    <name type="common">Tasmanian blue gum</name>
    <dbReference type="NCBI Taxonomy" id="34317"/>
    <lineage>
        <taxon>Eukaryota</taxon>
        <taxon>Viridiplantae</taxon>
        <taxon>Streptophyta</taxon>
        <taxon>Embryophyta</taxon>
        <taxon>Tracheophyta</taxon>
        <taxon>Spermatophyta</taxon>
        <taxon>Magnoliopsida</taxon>
        <taxon>eudicotyledons</taxon>
        <taxon>Gunneridae</taxon>
        <taxon>Pentapetalae</taxon>
        <taxon>rosids</taxon>
        <taxon>malvids</taxon>
        <taxon>Myrtales</taxon>
        <taxon>Myrtaceae</taxon>
        <taxon>Myrtoideae</taxon>
        <taxon>Eucalypteae</taxon>
        <taxon>Eucalyptus</taxon>
    </lineage>
</organism>
<proteinExistence type="predicted"/>
<gene>
    <name evidence="1" type="ORF">ACJRO7_015006</name>
</gene>
<name>A0ABD3L373_EUCGL</name>
<reference evidence="1 2" key="1">
    <citation type="submission" date="2024-11" db="EMBL/GenBank/DDBJ databases">
        <title>Chromosome-level genome assembly of Eucalyptus globulus Labill. provides insights into its genome evolution.</title>
        <authorList>
            <person name="Li X."/>
        </authorList>
    </citation>
    <scope>NUCLEOTIDE SEQUENCE [LARGE SCALE GENOMIC DNA]</scope>
    <source>
        <strain evidence="1">CL2024</strain>
        <tissue evidence="1">Fresh tender leaves</tissue>
    </source>
</reference>
<sequence length="67" mass="7679">MGDLSKSPIEVDPKKNNAVMTEVISSSFNRITDKKLEGSANFHQWKKIVKLTLTGMKQHRHLIEFKP</sequence>
<protein>
    <submittedName>
        <fullName evidence="1">Uncharacterized protein</fullName>
    </submittedName>
</protein>
<dbReference type="EMBL" id="JBJKBG010000003">
    <property type="protein sequence ID" value="KAL3745992.1"/>
    <property type="molecule type" value="Genomic_DNA"/>
</dbReference>
<comment type="caution">
    <text evidence="1">The sequence shown here is derived from an EMBL/GenBank/DDBJ whole genome shotgun (WGS) entry which is preliminary data.</text>
</comment>
<dbReference type="AlphaFoldDB" id="A0ABD3L373"/>
<evidence type="ECO:0000313" key="1">
    <source>
        <dbReference type="EMBL" id="KAL3745992.1"/>
    </source>
</evidence>
<dbReference type="Proteomes" id="UP001634007">
    <property type="component" value="Unassembled WGS sequence"/>
</dbReference>